<dbReference type="PANTHER" id="PTHR43639">
    <property type="entry name" value="OXIDOREDUCTASE, SHORT-CHAIN DEHYDROGENASE/REDUCTASE FAMILY (AFU_ORTHOLOGUE AFUA_5G02870)"/>
    <property type="match status" value="1"/>
</dbReference>
<organism evidence="4 5">
    <name type="scientific">Actinomadura napierensis</name>
    <dbReference type="NCBI Taxonomy" id="267854"/>
    <lineage>
        <taxon>Bacteria</taxon>
        <taxon>Bacillati</taxon>
        <taxon>Actinomycetota</taxon>
        <taxon>Actinomycetes</taxon>
        <taxon>Streptosporangiales</taxon>
        <taxon>Thermomonosporaceae</taxon>
        <taxon>Actinomadura</taxon>
    </lineage>
</organism>
<dbReference type="PROSITE" id="PS00061">
    <property type="entry name" value="ADH_SHORT"/>
    <property type="match status" value="1"/>
</dbReference>
<evidence type="ECO:0000259" key="3">
    <source>
        <dbReference type="SMART" id="SM00822"/>
    </source>
</evidence>
<dbReference type="RefSeq" id="WP_344267741.1">
    <property type="nucleotide sequence ID" value="NZ_BAAAMR010000027.1"/>
</dbReference>
<dbReference type="NCBIfam" id="NF005559">
    <property type="entry name" value="PRK07231.1"/>
    <property type="match status" value="1"/>
</dbReference>
<keyword evidence="2" id="KW-0560">Oxidoreductase</keyword>
<dbReference type="PRINTS" id="PR00081">
    <property type="entry name" value="GDHRDH"/>
</dbReference>
<name>A0ABN2Z9J4_9ACTN</name>
<accession>A0ABN2Z9J4</accession>
<comment type="similarity">
    <text evidence="1">Belongs to the short-chain dehydrogenases/reductases (SDR) family.</text>
</comment>
<dbReference type="InterPro" id="IPR036291">
    <property type="entry name" value="NAD(P)-bd_dom_sf"/>
</dbReference>
<dbReference type="Proteomes" id="UP001501020">
    <property type="component" value="Unassembled WGS sequence"/>
</dbReference>
<dbReference type="PRINTS" id="PR00080">
    <property type="entry name" value="SDRFAMILY"/>
</dbReference>
<dbReference type="PANTHER" id="PTHR43639:SF1">
    <property type="entry name" value="SHORT-CHAIN DEHYDROGENASE_REDUCTASE FAMILY PROTEIN"/>
    <property type="match status" value="1"/>
</dbReference>
<evidence type="ECO:0000256" key="2">
    <source>
        <dbReference type="ARBA" id="ARBA00023002"/>
    </source>
</evidence>
<dbReference type="CDD" id="cd05233">
    <property type="entry name" value="SDR_c"/>
    <property type="match status" value="1"/>
</dbReference>
<dbReference type="InterPro" id="IPR057326">
    <property type="entry name" value="KR_dom"/>
</dbReference>
<sequence>MTRLQGRHALVTGGTGGIGRAIAEALAREGALTVVTGRDAVRGAEVVGRIREHGGRAEFVKADLSTGEAVRGLADDALAAADGRIDILVNNAAHILPGQSFLQVTEEQIEAALGLNVRAPFLLTAALVPGMVERGAGAVVNIGSVSGVHGKEGTALYGASKAALHSLTKSWAAELGPRGVRVNAVVPGPTATELNAAQMPMWEEITASSYPARRPGTAAEIAAAVVFLAGDGASYVHGVLLPVDGGALTR</sequence>
<comment type="caution">
    <text evidence="4">The sequence shown here is derived from an EMBL/GenBank/DDBJ whole genome shotgun (WGS) entry which is preliminary data.</text>
</comment>
<gene>
    <name evidence="4" type="ORF">GCM10009727_34920</name>
</gene>
<keyword evidence="5" id="KW-1185">Reference proteome</keyword>
<dbReference type="InterPro" id="IPR020904">
    <property type="entry name" value="Sc_DH/Rdtase_CS"/>
</dbReference>
<proteinExistence type="inferred from homology"/>
<dbReference type="SMART" id="SM00822">
    <property type="entry name" value="PKS_KR"/>
    <property type="match status" value="1"/>
</dbReference>
<reference evidence="4 5" key="1">
    <citation type="journal article" date="2019" name="Int. J. Syst. Evol. Microbiol.">
        <title>The Global Catalogue of Microorganisms (GCM) 10K type strain sequencing project: providing services to taxonomists for standard genome sequencing and annotation.</title>
        <authorList>
            <consortium name="The Broad Institute Genomics Platform"/>
            <consortium name="The Broad Institute Genome Sequencing Center for Infectious Disease"/>
            <person name="Wu L."/>
            <person name="Ma J."/>
        </authorList>
    </citation>
    <scope>NUCLEOTIDE SEQUENCE [LARGE SCALE GENOMIC DNA]</scope>
    <source>
        <strain evidence="4 5">JCM 13850</strain>
    </source>
</reference>
<dbReference type="InterPro" id="IPR002347">
    <property type="entry name" value="SDR_fam"/>
</dbReference>
<dbReference type="SUPFAM" id="SSF51735">
    <property type="entry name" value="NAD(P)-binding Rossmann-fold domains"/>
    <property type="match status" value="1"/>
</dbReference>
<evidence type="ECO:0000256" key="1">
    <source>
        <dbReference type="ARBA" id="ARBA00006484"/>
    </source>
</evidence>
<feature type="domain" description="Ketoreductase" evidence="3">
    <location>
        <begin position="7"/>
        <end position="188"/>
    </location>
</feature>
<dbReference type="Pfam" id="PF13561">
    <property type="entry name" value="adh_short_C2"/>
    <property type="match status" value="1"/>
</dbReference>
<evidence type="ECO:0000313" key="4">
    <source>
        <dbReference type="EMBL" id="GAA2138868.1"/>
    </source>
</evidence>
<dbReference type="Gene3D" id="3.40.50.720">
    <property type="entry name" value="NAD(P)-binding Rossmann-like Domain"/>
    <property type="match status" value="1"/>
</dbReference>
<dbReference type="EMBL" id="BAAAMR010000027">
    <property type="protein sequence ID" value="GAA2138868.1"/>
    <property type="molecule type" value="Genomic_DNA"/>
</dbReference>
<protein>
    <submittedName>
        <fullName evidence="4">SDR family oxidoreductase</fullName>
    </submittedName>
</protein>
<evidence type="ECO:0000313" key="5">
    <source>
        <dbReference type="Proteomes" id="UP001501020"/>
    </source>
</evidence>